<evidence type="ECO:0000313" key="3">
    <source>
        <dbReference type="EnsemblPlants" id="TuG1812G0300002968.01.T01.cds339167"/>
    </source>
</evidence>
<evidence type="ECO:0000256" key="2">
    <source>
        <dbReference type="SAM" id="Phobius"/>
    </source>
</evidence>
<dbReference type="EnsemblPlants" id="TuG1812G0300002968.01.T01">
    <property type="protein sequence ID" value="TuG1812G0300002968.01.T01.cds339167"/>
    <property type="gene ID" value="TuG1812G0300002968.01"/>
</dbReference>
<feature type="compositionally biased region" description="Basic and acidic residues" evidence="1">
    <location>
        <begin position="221"/>
        <end position="232"/>
    </location>
</feature>
<feature type="transmembrane region" description="Helical" evidence="2">
    <location>
        <begin position="179"/>
        <end position="203"/>
    </location>
</feature>
<dbReference type="Gramene" id="TuG1812G0300002968.01.T01">
    <property type="protein sequence ID" value="TuG1812G0300002968.01.T01.cds339167"/>
    <property type="gene ID" value="TuG1812G0300002968.01"/>
</dbReference>
<proteinExistence type="predicted"/>
<feature type="transmembrane region" description="Helical" evidence="2">
    <location>
        <begin position="115"/>
        <end position="134"/>
    </location>
</feature>
<reference evidence="3" key="2">
    <citation type="submission" date="2018-03" db="EMBL/GenBank/DDBJ databases">
        <title>The Triticum urartu genome reveals the dynamic nature of wheat genome evolution.</title>
        <authorList>
            <person name="Ling H."/>
            <person name="Ma B."/>
            <person name="Shi X."/>
            <person name="Liu H."/>
            <person name="Dong L."/>
            <person name="Sun H."/>
            <person name="Cao Y."/>
            <person name="Gao Q."/>
            <person name="Zheng S."/>
            <person name="Li Y."/>
            <person name="Yu Y."/>
            <person name="Du H."/>
            <person name="Qi M."/>
            <person name="Li Y."/>
            <person name="Yu H."/>
            <person name="Cui Y."/>
            <person name="Wang N."/>
            <person name="Chen C."/>
            <person name="Wu H."/>
            <person name="Zhao Y."/>
            <person name="Zhang J."/>
            <person name="Li Y."/>
            <person name="Zhou W."/>
            <person name="Zhang B."/>
            <person name="Hu W."/>
            <person name="Eijk M."/>
            <person name="Tang J."/>
            <person name="Witsenboer H."/>
            <person name="Zhao S."/>
            <person name="Li Z."/>
            <person name="Zhang A."/>
            <person name="Wang D."/>
            <person name="Liang C."/>
        </authorList>
    </citation>
    <scope>NUCLEOTIDE SEQUENCE [LARGE SCALE GENOMIC DNA]</scope>
    <source>
        <strain evidence="3">cv. G1812</strain>
    </source>
</reference>
<feature type="compositionally biased region" description="Basic residues" evidence="1">
    <location>
        <begin position="50"/>
        <end position="74"/>
    </location>
</feature>
<sequence>LRAAVEHLLVVEQRVEPLQLQLLPELVDEVVRPLVHARGLRRPCVLPPRLRQHRASRRGPRRALHQPRRRRHRGALQPPHFRLRYRLLRHLRPGRLLRLVARLARRLPRGRLRPAPAVLLLLAALVVVLADVAGGGRVVVVLGREVAGAEAVEAEGAQALHHGRRARQRGRRRGRSVPVVVVLVLVLVAVAVVVGVVVVAAAVGAGGERDGANDDVEEEEERRRGEVAADQRPRRRHVRGVHLSDRARAAARIGEETGELVRR</sequence>
<feature type="region of interest" description="Disordered" evidence="1">
    <location>
        <begin position="207"/>
        <end position="241"/>
    </location>
</feature>
<evidence type="ECO:0000256" key="1">
    <source>
        <dbReference type="SAM" id="MobiDB-lite"/>
    </source>
</evidence>
<accession>A0A8R7PU46</accession>
<organism evidence="3 4">
    <name type="scientific">Triticum urartu</name>
    <name type="common">Red wild einkorn</name>
    <name type="synonym">Crithodium urartu</name>
    <dbReference type="NCBI Taxonomy" id="4572"/>
    <lineage>
        <taxon>Eukaryota</taxon>
        <taxon>Viridiplantae</taxon>
        <taxon>Streptophyta</taxon>
        <taxon>Embryophyta</taxon>
        <taxon>Tracheophyta</taxon>
        <taxon>Spermatophyta</taxon>
        <taxon>Magnoliopsida</taxon>
        <taxon>Liliopsida</taxon>
        <taxon>Poales</taxon>
        <taxon>Poaceae</taxon>
        <taxon>BOP clade</taxon>
        <taxon>Pooideae</taxon>
        <taxon>Triticodae</taxon>
        <taxon>Triticeae</taxon>
        <taxon>Triticinae</taxon>
        <taxon>Triticum</taxon>
    </lineage>
</organism>
<feature type="region of interest" description="Disordered" evidence="1">
    <location>
        <begin position="50"/>
        <end position="75"/>
    </location>
</feature>
<reference evidence="4" key="1">
    <citation type="journal article" date="2013" name="Nature">
        <title>Draft genome of the wheat A-genome progenitor Triticum urartu.</title>
        <authorList>
            <person name="Ling H.Q."/>
            <person name="Zhao S."/>
            <person name="Liu D."/>
            <person name="Wang J."/>
            <person name="Sun H."/>
            <person name="Zhang C."/>
            <person name="Fan H."/>
            <person name="Li D."/>
            <person name="Dong L."/>
            <person name="Tao Y."/>
            <person name="Gao C."/>
            <person name="Wu H."/>
            <person name="Li Y."/>
            <person name="Cui Y."/>
            <person name="Guo X."/>
            <person name="Zheng S."/>
            <person name="Wang B."/>
            <person name="Yu K."/>
            <person name="Liang Q."/>
            <person name="Yang W."/>
            <person name="Lou X."/>
            <person name="Chen J."/>
            <person name="Feng M."/>
            <person name="Jian J."/>
            <person name="Zhang X."/>
            <person name="Luo G."/>
            <person name="Jiang Y."/>
            <person name="Liu J."/>
            <person name="Wang Z."/>
            <person name="Sha Y."/>
            <person name="Zhang B."/>
            <person name="Wu H."/>
            <person name="Tang D."/>
            <person name="Shen Q."/>
            <person name="Xue P."/>
            <person name="Zou S."/>
            <person name="Wang X."/>
            <person name="Liu X."/>
            <person name="Wang F."/>
            <person name="Yang Y."/>
            <person name="An X."/>
            <person name="Dong Z."/>
            <person name="Zhang K."/>
            <person name="Zhang X."/>
            <person name="Luo M.C."/>
            <person name="Dvorak J."/>
            <person name="Tong Y."/>
            <person name="Wang J."/>
            <person name="Yang H."/>
            <person name="Li Z."/>
            <person name="Wang D."/>
            <person name="Zhang A."/>
            <person name="Wang J."/>
        </authorList>
    </citation>
    <scope>NUCLEOTIDE SEQUENCE</scope>
    <source>
        <strain evidence="4">cv. G1812</strain>
    </source>
</reference>
<name>A0A8R7PU46_TRIUA</name>
<keyword evidence="2" id="KW-0812">Transmembrane</keyword>
<reference evidence="3" key="3">
    <citation type="submission" date="2022-06" db="UniProtKB">
        <authorList>
            <consortium name="EnsemblPlants"/>
        </authorList>
    </citation>
    <scope>IDENTIFICATION</scope>
</reference>
<dbReference type="Proteomes" id="UP000015106">
    <property type="component" value="Chromosome 3"/>
</dbReference>
<evidence type="ECO:0000313" key="4">
    <source>
        <dbReference type="Proteomes" id="UP000015106"/>
    </source>
</evidence>
<keyword evidence="4" id="KW-1185">Reference proteome</keyword>
<keyword evidence="2" id="KW-1133">Transmembrane helix</keyword>
<keyword evidence="2" id="KW-0472">Membrane</keyword>
<protein>
    <submittedName>
        <fullName evidence="3">Uncharacterized protein</fullName>
    </submittedName>
</protein>
<dbReference type="AlphaFoldDB" id="A0A8R7PU46"/>